<dbReference type="EMBL" id="JBAHVJ010000014">
    <property type="protein sequence ID" value="MEJ4100923.1"/>
    <property type="molecule type" value="Genomic_DNA"/>
</dbReference>
<dbReference type="Proteomes" id="UP001359781">
    <property type="component" value="Unassembled WGS sequence"/>
</dbReference>
<proteinExistence type="predicted"/>
<comment type="caution">
    <text evidence="2">The sequence shown here is derived from an EMBL/GenBank/DDBJ whole genome shotgun (WGS) entry which is preliminary data.</text>
</comment>
<dbReference type="RefSeq" id="WP_337889060.1">
    <property type="nucleotide sequence ID" value="NZ_JBAHVI010000001.1"/>
</dbReference>
<protein>
    <submittedName>
        <fullName evidence="2">Uncharacterized protein</fullName>
    </submittedName>
</protein>
<accession>A0ABU8P0Y9</accession>
<reference evidence="2 3" key="1">
    <citation type="submission" date="2024-02" db="EMBL/GenBank/DDBJ databases">
        <title>Whole genome sequencing and characterization of Corynebacterium isolated from the ocular surface of dry eye disease sufferers.</title>
        <authorList>
            <person name="Naqvi M."/>
        </authorList>
    </citation>
    <scope>NUCLEOTIDE SEQUENCE [LARGE SCALE GENOMIC DNA]</scope>
    <source>
        <strain evidence="2 3">PCRF</strain>
    </source>
</reference>
<evidence type="ECO:0000313" key="2">
    <source>
        <dbReference type="EMBL" id="MEJ4100923.1"/>
    </source>
</evidence>
<keyword evidence="1" id="KW-0175">Coiled coil</keyword>
<evidence type="ECO:0000256" key="1">
    <source>
        <dbReference type="SAM" id="Coils"/>
    </source>
</evidence>
<name>A0ABU8P0Y9_9CORY</name>
<feature type="coiled-coil region" evidence="1">
    <location>
        <begin position="26"/>
        <end position="53"/>
    </location>
</feature>
<gene>
    <name evidence="2" type="ORF">V5S96_11230</name>
</gene>
<organism evidence="2 3">
    <name type="scientific">Corynebacterium mastitidis</name>
    <dbReference type="NCBI Taxonomy" id="161890"/>
    <lineage>
        <taxon>Bacteria</taxon>
        <taxon>Bacillati</taxon>
        <taxon>Actinomycetota</taxon>
        <taxon>Actinomycetes</taxon>
        <taxon>Mycobacteriales</taxon>
        <taxon>Corynebacteriaceae</taxon>
        <taxon>Corynebacterium</taxon>
    </lineage>
</organism>
<sequence>MHEGRIGVVMRDGRPRLRTSDVVVVRKEVGEEIERAVFELMDLELELEAQEAALGE</sequence>
<evidence type="ECO:0000313" key="3">
    <source>
        <dbReference type="Proteomes" id="UP001359781"/>
    </source>
</evidence>
<keyword evidence="3" id="KW-1185">Reference proteome</keyword>